<reference evidence="19 20" key="1">
    <citation type="submission" date="2018-03" db="EMBL/GenBank/DDBJ databases">
        <title>Draft Genome Sequences of the Obligatory Marine Myxobacteria Enhygromyxa salina SWB007.</title>
        <authorList>
            <person name="Poehlein A."/>
            <person name="Moghaddam J.A."/>
            <person name="Harms H."/>
            <person name="Alanjari M."/>
            <person name="Koenig G.M."/>
            <person name="Daniel R."/>
            <person name="Schaeberle T.F."/>
        </authorList>
    </citation>
    <scope>NUCLEOTIDE SEQUENCE [LARGE SCALE GENOMIC DNA]</scope>
    <source>
        <strain evidence="19 20">SWB007</strain>
    </source>
</reference>
<evidence type="ECO:0000256" key="9">
    <source>
        <dbReference type="ARBA" id="ARBA00023204"/>
    </source>
</evidence>
<dbReference type="InterPro" id="IPR014016">
    <property type="entry name" value="UvrD-like_ATP-bd"/>
</dbReference>
<dbReference type="EC" id="5.6.2.4" evidence="12"/>
<dbReference type="RefSeq" id="WP_181234025.1">
    <property type="nucleotide sequence ID" value="NZ_PVNL01000094.1"/>
</dbReference>
<dbReference type="SUPFAM" id="SSF52980">
    <property type="entry name" value="Restriction endonuclease-like"/>
    <property type="match status" value="1"/>
</dbReference>
<keyword evidence="1" id="KW-0540">Nuclease</keyword>
<evidence type="ECO:0000256" key="16">
    <source>
        <dbReference type="SAM" id="MobiDB-lite"/>
    </source>
</evidence>
<feature type="compositionally biased region" description="Acidic residues" evidence="16">
    <location>
        <begin position="721"/>
        <end position="738"/>
    </location>
</feature>
<feature type="region of interest" description="Disordered" evidence="16">
    <location>
        <begin position="1089"/>
        <end position="1170"/>
    </location>
</feature>
<accession>A0A2S9YKD2</accession>
<keyword evidence="8" id="KW-0238">DNA-binding</keyword>
<dbReference type="GO" id="GO:0016887">
    <property type="term" value="F:ATP hydrolysis activity"/>
    <property type="evidence" value="ECO:0007669"/>
    <property type="project" value="RHEA"/>
</dbReference>
<dbReference type="Pfam" id="PF12705">
    <property type="entry name" value="PDDEXK_1"/>
    <property type="match status" value="1"/>
</dbReference>
<dbReference type="GO" id="GO:0003677">
    <property type="term" value="F:DNA binding"/>
    <property type="evidence" value="ECO:0007669"/>
    <property type="project" value="UniProtKB-KW"/>
</dbReference>
<proteinExistence type="predicted"/>
<dbReference type="GO" id="GO:0005524">
    <property type="term" value="F:ATP binding"/>
    <property type="evidence" value="ECO:0007669"/>
    <property type="project" value="UniProtKB-UniRule"/>
</dbReference>
<evidence type="ECO:0000259" key="18">
    <source>
        <dbReference type="PROSITE" id="PS51217"/>
    </source>
</evidence>
<dbReference type="InterPro" id="IPR027417">
    <property type="entry name" value="P-loop_NTPase"/>
</dbReference>
<evidence type="ECO:0000313" key="19">
    <source>
        <dbReference type="EMBL" id="PRQ05486.1"/>
    </source>
</evidence>
<organism evidence="19 20">
    <name type="scientific">Enhygromyxa salina</name>
    <dbReference type="NCBI Taxonomy" id="215803"/>
    <lineage>
        <taxon>Bacteria</taxon>
        <taxon>Pseudomonadati</taxon>
        <taxon>Myxococcota</taxon>
        <taxon>Polyangia</taxon>
        <taxon>Nannocystales</taxon>
        <taxon>Nannocystaceae</taxon>
        <taxon>Enhygromyxa</taxon>
    </lineage>
</organism>
<dbReference type="InterPro" id="IPR014017">
    <property type="entry name" value="DNA_helicase_UvrD-like_C"/>
</dbReference>
<comment type="catalytic activity">
    <reaction evidence="14">
        <text>ATP + H2O = ADP + phosphate + H(+)</text>
        <dbReference type="Rhea" id="RHEA:13065"/>
        <dbReference type="ChEBI" id="CHEBI:15377"/>
        <dbReference type="ChEBI" id="CHEBI:15378"/>
        <dbReference type="ChEBI" id="CHEBI:30616"/>
        <dbReference type="ChEBI" id="CHEBI:43474"/>
        <dbReference type="ChEBI" id="CHEBI:456216"/>
        <dbReference type="EC" id="5.6.2.4"/>
    </reaction>
</comment>
<evidence type="ECO:0000259" key="17">
    <source>
        <dbReference type="PROSITE" id="PS51198"/>
    </source>
</evidence>
<evidence type="ECO:0000256" key="5">
    <source>
        <dbReference type="ARBA" id="ARBA00022806"/>
    </source>
</evidence>
<feature type="domain" description="UvrD-like helicase ATP-binding" evidence="17">
    <location>
        <begin position="7"/>
        <end position="503"/>
    </location>
</feature>
<dbReference type="PANTHER" id="PTHR11070">
    <property type="entry name" value="UVRD / RECB / PCRA DNA HELICASE FAMILY MEMBER"/>
    <property type="match status" value="1"/>
</dbReference>
<dbReference type="Pfam" id="PF13361">
    <property type="entry name" value="UvrD_C"/>
    <property type="match status" value="1"/>
</dbReference>
<feature type="region of interest" description="Disordered" evidence="16">
    <location>
        <begin position="209"/>
        <end position="231"/>
    </location>
</feature>
<comment type="catalytic activity">
    <reaction evidence="11">
        <text>Couples ATP hydrolysis with the unwinding of duplex DNA by translocating in the 3'-5' direction.</text>
        <dbReference type="EC" id="5.6.2.4"/>
    </reaction>
</comment>
<dbReference type="InterPro" id="IPR011335">
    <property type="entry name" value="Restrct_endonuc-II-like"/>
</dbReference>
<keyword evidence="7 15" id="KW-0067">ATP-binding</keyword>
<dbReference type="Gene3D" id="3.40.50.300">
    <property type="entry name" value="P-loop containing nucleotide triphosphate hydrolases"/>
    <property type="match status" value="4"/>
</dbReference>
<dbReference type="Proteomes" id="UP000238823">
    <property type="component" value="Unassembled WGS sequence"/>
</dbReference>
<dbReference type="InterPro" id="IPR038726">
    <property type="entry name" value="PDDEXK_AddAB-type"/>
</dbReference>
<dbReference type="SUPFAM" id="SSF52540">
    <property type="entry name" value="P-loop containing nucleoside triphosphate hydrolases"/>
    <property type="match status" value="1"/>
</dbReference>
<evidence type="ECO:0000256" key="11">
    <source>
        <dbReference type="ARBA" id="ARBA00034617"/>
    </source>
</evidence>
<dbReference type="PROSITE" id="PS51198">
    <property type="entry name" value="UVRD_HELICASE_ATP_BIND"/>
    <property type="match status" value="1"/>
</dbReference>
<feature type="compositionally biased region" description="Low complexity" evidence="16">
    <location>
        <begin position="218"/>
        <end position="227"/>
    </location>
</feature>
<keyword evidence="6" id="KW-0269">Exonuclease</keyword>
<evidence type="ECO:0000256" key="14">
    <source>
        <dbReference type="ARBA" id="ARBA00048988"/>
    </source>
</evidence>
<keyword evidence="2 15" id="KW-0547">Nucleotide-binding</keyword>
<evidence type="ECO:0000256" key="13">
    <source>
        <dbReference type="ARBA" id="ARBA00034923"/>
    </source>
</evidence>
<gene>
    <name evidence="19" type="primary">addA_2</name>
    <name evidence="19" type="ORF">ENSA7_46040</name>
</gene>
<comment type="caution">
    <text evidence="19">The sequence shown here is derived from an EMBL/GenBank/DDBJ whole genome shotgun (WGS) entry which is preliminary data.</text>
</comment>
<dbReference type="Pfam" id="PF00580">
    <property type="entry name" value="UvrD-helicase"/>
    <property type="match status" value="1"/>
</dbReference>
<dbReference type="InterPro" id="IPR000212">
    <property type="entry name" value="DNA_helicase_UvrD/REP"/>
</dbReference>
<keyword evidence="9" id="KW-0234">DNA repair</keyword>
<evidence type="ECO:0000256" key="3">
    <source>
        <dbReference type="ARBA" id="ARBA00022763"/>
    </source>
</evidence>
<evidence type="ECO:0000256" key="7">
    <source>
        <dbReference type="ARBA" id="ARBA00022840"/>
    </source>
</evidence>
<evidence type="ECO:0000256" key="4">
    <source>
        <dbReference type="ARBA" id="ARBA00022801"/>
    </source>
</evidence>
<evidence type="ECO:0000256" key="10">
    <source>
        <dbReference type="ARBA" id="ARBA00023235"/>
    </source>
</evidence>
<dbReference type="InterPro" id="IPR011604">
    <property type="entry name" value="PDDEXK-like_dom_sf"/>
</dbReference>
<dbReference type="EMBL" id="PVNL01000094">
    <property type="protein sequence ID" value="PRQ05486.1"/>
    <property type="molecule type" value="Genomic_DNA"/>
</dbReference>
<evidence type="ECO:0000256" key="2">
    <source>
        <dbReference type="ARBA" id="ARBA00022741"/>
    </source>
</evidence>
<evidence type="ECO:0000256" key="1">
    <source>
        <dbReference type="ARBA" id="ARBA00022722"/>
    </source>
</evidence>
<keyword evidence="5 15" id="KW-0347">Helicase</keyword>
<dbReference type="GO" id="GO:0043138">
    <property type="term" value="F:3'-5' DNA helicase activity"/>
    <property type="evidence" value="ECO:0007669"/>
    <property type="project" value="UniProtKB-EC"/>
</dbReference>
<feature type="compositionally biased region" description="Pro residues" evidence="16">
    <location>
        <begin position="1146"/>
        <end position="1163"/>
    </location>
</feature>
<feature type="binding site" evidence="15">
    <location>
        <begin position="28"/>
        <end position="35"/>
    </location>
    <ligand>
        <name>ATP</name>
        <dbReference type="ChEBI" id="CHEBI:30616"/>
    </ligand>
</feature>
<name>A0A2S9YKD2_9BACT</name>
<feature type="compositionally biased region" description="Low complexity" evidence="16">
    <location>
        <begin position="1112"/>
        <end position="1122"/>
    </location>
</feature>
<dbReference type="PROSITE" id="PS51217">
    <property type="entry name" value="UVRD_HELICASE_CTER"/>
    <property type="match status" value="1"/>
</dbReference>
<dbReference type="GO" id="GO:0004527">
    <property type="term" value="F:exonuclease activity"/>
    <property type="evidence" value="ECO:0007669"/>
    <property type="project" value="UniProtKB-KW"/>
</dbReference>
<evidence type="ECO:0000256" key="15">
    <source>
        <dbReference type="PROSITE-ProRule" id="PRU00560"/>
    </source>
</evidence>
<dbReference type="Gene3D" id="1.10.486.10">
    <property type="entry name" value="PCRA, domain 4"/>
    <property type="match status" value="1"/>
</dbReference>
<evidence type="ECO:0000256" key="8">
    <source>
        <dbReference type="ARBA" id="ARBA00023125"/>
    </source>
</evidence>
<keyword evidence="4 15" id="KW-0378">Hydrolase</keyword>
<dbReference type="Gene3D" id="3.90.320.10">
    <property type="match status" value="1"/>
</dbReference>
<dbReference type="PANTHER" id="PTHR11070:SF2">
    <property type="entry name" value="ATP-DEPENDENT DNA HELICASE SRS2"/>
    <property type="match status" value="1"/>
</dbReference>
<feature type="region of interest" description="Disordered" evidence="16">
    <location>
        <begin position="721"/>
        <end position="747"/>
    </location>
</feature>
<keyword evidence="10" id="KW-0413">Isomerase</keyword>
<evidence type="ECO:0000256" key="6">
    <source>
        <dbReference type="ARBA" id="ARBA00022839"/>
    </source>
</evidence>
<keyword evidence="3" id="KW-0227">DNA damage</keyword>
<protein>
    <recommendedName>
        <fullName evidence="12">DNA 3'-5' helicase</fullName>
        <ecNumber evidence="12">5.6.2.4</ecNumber>
    </recommendedName>
    <alternativeName>
        <fullName evidence="13">DNA 3'-5' helicase II</fullName>
    </alternativeName>
</protein>
<evidence type="ECO:0000313" key="20">
    <source>
        <dbReference type="Proteomes" id="UP000238823"/>
    </source>
</evidence>
<dbReference type="GO" id="GO:0000725">
    <property type="term" value="P:recombinational repair"/>
    <property type="evidence" value="ECO:0007669"/>
    <property type="project" value="TreeGrafter"/>
</dbReference>
<evidence type="ECO:0000256" key="12">
    <source>
        <dbReference type="ARBA" id="ARBA00034808"/>
    </source>
</evidence>
<sequence>MTRSPRPSRAAARFGPIFDPSRSVVLVASAGTGKTWRLVRRYLRIIAGPGPGPGAGAWARPDQVVAVTFTRAAAAEMRARVFGALTSSASELLADDPVLQEIVGLRPLDERLALAEHVAPAPIGTLHSLCARMLAEFPELSGVPPDARPLEPAEQTLELDAFVSGWLDRAIDDASHRAHQACVQLLAAHPLGFIRRELRAMVDDRDWSLINPSPGPSPSAGSSGSSAQVAEADWRDGAAIQAAREHFVRSQWRDYIRYMQAPLALLVQTIALASQQGRLSPKQTQLRDLTAQLLRHHVPEPDLERIATDVHELVTMRPSAELGPLGPALQHVRNSHRVLSTRRSRDVLPAPQASLDRAHADHLARWVALAALAREDWAVSLRERAVLRYDDLELLTWALLDDPRAQVHLRGRYRHVLVDEYQDINPTQAQIIDRLAELCGDAGPAKVFFVGDPKQSIYRFRGADPQVFQRAMALRSGASDLRDPDEPRETAEIVALAENRRSSPTLARFFMQLFPPLFAGVLPWANITELGRPFELARLRDVLDHALVHWDGDIVVTREHDRLPGLGVDLLIRDRARASDHPTLVDEAERVAAHLRGLIDGATQPGSDAAVPVQLRARDLAILVPRWGLAEAYRAALERRGIAADLAGGRGLLLLPEVRDLINLVRLWADEHDEMAALAVLRGPCFAISDLGLYVLARWPGVDRRVREADPDLPEFADLDEVWEPWDDEHEPESEPESEPAQTASWPRRFPRRIREILRHGRLVPERAVAALDAAGVITTEPGETAAQARSRLLAQLQADARALEAGRERSLGLMRQAGARATADLLADAIAGFLLEAHWLAGPRGRRAVANAWRFVEHARTLEHDGPDLQRLSTWLDAGAEPAAEGLISPEADAVTITTWHGAKGKEWPVVVLAGIGEFREIGARTSWSGAPVPTIDGERDERINVPRIRQPHQGFSAPPDPLHAPCTNMLAPLEAAEAKRLLYVAMTRARDRLVLSGEADARAHVHYDDKPWLGLDFRFDMAPLIGEPKPAYLCKRPIELLVAALDLPAAKGSCVIRPRAATWSLAHLRVIDDAMLLAGLERGPVAAPQTVPAPEPAVERGPSPEPAPAPESVAPELPAAARKRRRAPKTHPDQLGFAAFFTEPTPPEPTPPEPAPAPTPAKPKSDSTWLAGPSMQLWTPSAGRSPWPVSELEWDMPLPARRPALLDDEDPRALGDLFHRAMERWDFEGEPPRSADLTDLVAVTHAERDATERRRITTWLVRCIELFAEDQPLLDELRDARARDQLFHEVDINALVGEATRDHWISGRIDLLWRDREGLWNVLDYKVTSKVRSRAQMQELQWEYGPQLLLYREALARWRPRGEVQYLGRFGLWLAPAGKPMWLG</sequence>
<feature type="domain" description="UvrD-like helicase C-terminal" evidence="18">
    <location>
        <begin position="537"/>
        <end position="906"/>
    </location>
</feature>